<name>F4S6C7_MELLP</name>
<dbReference type="InParanoid" id="F4S6C7"/>
<dbReference type="KEGG" id="mlr:MELLADRAFT_112398"/>
<evidence type="ECO:0000313" key="2">
    <source>
        <dbReference type="Proteomes" id="UP000001072"/>
    </source>
</evidence>
<evidence type="ECO:0000313" key="1">
    <source>
        <dbReference type="EMBL" id="EGF99787.1"/>
    </source>
</evidence>
<protein>
    <submittedName>
        <fullName evidence="1">Uncharacterized protein</fullName>
    </submittedName>
</protein>
<dbReference type="GeneID" id="18924664"/>
<accession>F4S6C7</accession>
<keyword evidence="2" id="KW-1185">Reference proteome</keyword>
<dbReference type="HOGENOM" id="CLU_1740957_0_0_1"/>
<organism evidence="2">
    <name type="scientific">Melampsora larici-populina (strain 98AG31 / pathotype 3-4-7)</name>
    <name type="common">Poplar leaf rust fungus</name>
    <dbReference type="NCBI Taxonomy" id="747676"/>
    <lineage>
        <taxon>Eukaryota</taxon>
        <taxon>Fungi</taxon>
        <taxon>Dikarya</taxon>
        <taxon>Basidiomycota</taxon>
        <taxon>Pucciniomycotina</taxon>
        <taxon>Pucciniomycetes</taxon>
        <taxon>Pucciniales</taxon>
        <taxon>Melampsoraceae</taxon>
        <taxon>Melampsora</taxon>
    </lineage>
</organism>
<dbReference type="AlphaFoldDB" id="F4S6C7"/>
<dbReference type="RefSeq" id="XP_007416935.1">
    <property type="nucleotide sequence ID" value="XM_007416873.1"/>
</dbReference>
<dbReference type="Proteomes" id="UP000001072">
    <property type="component" value="Unassembled WGS sequence"/>
</dbReference>
<proteinExistence type="predicted"/>
<dbReference type="EMBL" id="GL883154">
    <property type="protein sequence ID" value="EGF99787.1"/>
    <property type="molecule type" value="Genomic_DNA"/>
</dbReference>
<sequence length="150" mass="16896">MADLANLSHRGLDIPDDQLPIKLGQVVLPPNLHKFLRIKDDEIVLVTPAEFFQIITSFHPSTDITGNLSNPQALFKMVELSVEMAKSRKGLSNTRSHFHFYAAPPLTLKRWEINILSIPNASSYDIDRTLSKSEVRYVATLKGEKRGDQV</sequence>
<gene>
    <name evidence="1" type="ORF">MELLADRAFT_112398</name>
</gene>
<reference evidence="2" key="1">
    <citation type="journal article" date="2011" name="Proc. Natl. Acad. Sci. U.S.A.">
        <title>Obligate biotrophy features unraveled by the genomic analysis of rust fungi.</title>
        <authorList>
            <person name="Duplessis S."/>
            <person name="Cuomo C.A."/>
            <person name="Lin Y.-C."/>
            <person name="Aerts A."/>
            <person name="Tisserant E."/>
            <person name="Veneault-Fourrey C."/>
            <person name="Joly D.L."/>
            <person name="Hacquard S."/>
            <person name="Amselem J."/>
            <person name="Cantarel B.L."/>
            <person name="Chiu R."/>
            <person name="Coutinho P.M."/>
            <person name="Feau N."/>
            <person name="Field M."/>
            <person name="Frey P."/>
            <person name="Gelhaye E."/>
            <person name="Goldberg J."/>
            <person name="Grabherr M.G."/>
            <person name="Kodira C.D."/>
            <person name="Kohler A."/>
            <person name="Kuees U."/>
            <person name="Lindquist E.A."/>
            <person name="Lucas S.M."/>
            <person name="Mago R."/>
            <person name="Mauceli E."/>
            <person name="Morin E."/>
            <person name="Murat C."/>
            <person name="Pangilinan J.L."/>
            <person name="Park R."/>
            <person name="Pearson M."/>
            <person name="Quesneville H."/>
            <person name="Rouhier N."/>
            <person name="Sakthikumar S."/>
            <person name="Salamov A.A."/>
            <person name="Schmutz J."/>
            <person name="Selles B."/>
            <person name="Shapiro H."/>
            <person name="Tanguay P."/>
            <person name="Tuskan G.A."/>
            <person name="Henrissat B."/>
            <person name="Van de Peer Y."/>
            <person name="Rouze P."/>
            <person name="Ellis J.G."/>
            <person name="Dodds P.N."/>
            <person name="Schein J.E."/>
            <person name="Zhong S."/>
            <person name="Hamelin R.C."/>
            <person name="Grigoriev I.V."/>
            <person name="Szabo L.J."/>
            <person name="Martin F."/>
        </authorList>
    </citation>
    <scope>NUCLEOTIDE SEQUENCE [LARGE SCALE GENOMIC DNA]</scope>
    <source>
        <strain evidence="2">98AG31 / pathotype 3-4-7</strain>
    </source>
</reference>
<dbReference type="VEuPathDB" id="FungiDB:MELLADRAFT_112398"/>